<dbReference type="AlphaFoldDB" id="A0A8E2JK86"/>
<dbReference type="SMART" id="SM00028">
    <property type="entry name" value="TPR"/>
    <property type="match status" value="4"/>
</dbReference>
<dbReference type="Gene3D" id="3.40.50.300">
    <property type="entry name" value="P-loop containing nucleotide triphosphate hydrolases"/>
    <property type="match status" value="1"/>
</dbReference>
<dbReference type="EMBL" id="KV744817">
    <property type="protein sequence ID" value="OCK85533.1"/>
    <property type="molecule type" value="Genomic_DNA"/>
</dbReference>
<sequence length="1054" mass="118772">MYAAFSNEAEENESSLGTVDVWKPAYEFNAKANCCKRKWFRQIILVNQGSTPAVGLFSQPFPAWLVSLRTLVPPNTSILAYDLRKRSRGFKDWSEFINTAPDLLEEIYRFYTSSKVPLSQSDLTVLILKYVQNAQRPLVFVCLGSGGIILKQLVPEGLAIISAKYESRAKIDVPLEELFKPSDSAILSHLKIFLSKVSQTAPKRIKEAFNLEGRPTAGSDLRSISTAVAFRDSDSPSYFVSIDSRQLSSPHPSSLRRSSSWELLPGSADSLALKAILPCYHIKPYDGRNHDFKGRGSILRQIKSAFQAGAPASTDTDAVHGSLDGATQDQAPTVAGNQYKNLKTFILCGPGGAGKTEIAVEYMLSEQENYDAVFWVKADGKQNLELSYTQITAHLGIEKKEDQKDTTVSRELLKSWLTNPKARAPSKTISDPPRWLLIFDNADKEDDLYDFWPQEGQGCALVTTRDPSIKSNTYFAQNGVDVEGLSVREASDLLRSLLSGHIREPSEEILEQIVTRLDCFPLAIIQMAGIIRRRTLSLADFLELYDVEATRSNLHRLDLGRPSHGYSHTLDTVWGLSKFEAGPSAIVKIVSFLDPDRVQEEVLTRNPAEIRLPGLALDRLAYQEDLAKLTKSSIIKRYIDLRELSIHRVMQDVVKSHLRVDPAERFVDVFMAASRAVSSVWPWVLLPFDSALAGYSKAETVDRWEQCQRYVPHVLHLKNEFQVLTDSEKAESSTLQFMMLLNEAAWYHWENSNIRDSLDFTESALDSLFRSISKEDLRQPTASIHGMRYVLATQMSEPQVAHKHALVEMNAQEEASASSGIKGRTYTIALGHLGTAKMLIGQFDEAARLFEESKTIREGVPRFNKLSLYSSYIGQSCLAWIAGDYPRAADILLRALRDREEIYGLNDKEGPRAGELLYGLGRIKWDEGKFEESFAYFARALSQYRSTLGPGHISTANTCYKLSNCYLRFRDFETASAMLEQARRTFSVSPLTKRELARTFYKVGQMHMAMGNYDQAQQAIHHAWDLRRNIVADARNANELREKDFDELITYWTR</sequence>
<feature type="domain" description="DUF7779" evidence="3">
    <location>
        <begin position="574"/>
        <end position="659"/>
    </location>
</feature>
<dbReference type="InterPro" id="IPR027417">
    <property type="entry name" value="P-loop_NTPase"/>
</dbReference>
<dbReference type="Pfam" id="PF13424">
    <property type="entry name" value="TPR_12"/>
    <property type="match status" value="1"/>
</dbReference>
<keyword evidence="1" id="KW-0802">TPR repeat</keyword>
<protein>
    <recommendedName>
        <fullName evidence="6">NB-ARC domain-containing protein</fullName>
    </recommendedName>
</protein>
<accession>A0A8E2JK86</accession>
<feature type="domain" description="NB-ARC" evidence="2">
    <location>
        <begin position="341"/>
        <end position="495"/>
    </location>
</feature>
<dbReference type="SUPFAM" id="SSF52540">
    <property type="entry name" value="P-loop containing nucleoside triphosphate hydrolases"/>
    <property type="match status" value="1"/>
</dbReference>
<dbReference type="InterPro" id="IPR056681">
    <property type="entry name" value="DUF7779"/>
</dbReference>
<dbReference type="Pfam" id="PF25000">
    <property type="entry name" value="DUF7779"/>
    <property type="match status" value="1"/>
</dbReference>
<organism evidence="4 5">
    <name type="scientific">Lepidopterella palustris CBS 459.81</name>
    <dbReference type="NCBI Taxonomy" id="1314670"/>
    <lineage>
        <taxon>Eukaryota</taxon>
        <taxon>Fungi</taxon>
        <taxon>Dikarya</taxon>
        <taxon>Ascomycota</taxon>
        <taxon>Pezizomycotina</taxon>
        <taxon>Dothideomycetes</taxon>
        <taxon>Pleosporomycetidae</taxon>
        <taxon>Mytilinidiales</taxon>
        <taxon>Argynnaceae</taxon>
        <taxon>Lepidopterella</taxon>
    </lineage>
</organism>
<proteinExistence type="predicted"/>
<feature type="repeat" description="TPR" evidence="1">
    <location>
        <begin position="997"/>
        <end position="1030"/>
    </location>
</feature>
<dbReference type="SUPFAM" id="SSF48452">
    <property type="entry name" value="TPR-like"/>
    <property type="match status" value="1"/>
</dbReference>
<dbReference type="GO" id="GO:0043531">
    <property type="term" value="F:ADP binding"/>
    <property type="evidence" value="ECO:0007669"/>
    <property type="project" value="InterPro"/>
</dbReference>
<evidence type="ECO:0000313" key="4">
    <source>
        <dbReference type="EMBL" id="OCK85533.1"/>
    </source>
</evidence>
<evidence type="ECO:0000256" key="1">
    <source>
        <dbReference type="PROSITE-ProRule" id="PRU00339"/>
    </source>
</evidence>
<dbReference type="Pfam" id="PF00931">
    <property type="entry name" value="NB-ARC"/>
    <property type="match status" value="1"/>
</dbReference>
<keyword evidence="5" id="KW-1185">Reference proteome</keyword>
<dbReference type="Gene3D" id="1.25.40.10">
    <property type="entry name" value="Tetratricopeptide repeat domain"/>
    <property type="match status" value="1"/>
</dbReference>
<dbReference type="InterPro" id="IPR002182">
    <property type="entry name" value="NB-ARC"/>
</dbReference>
<dbReference type="InterPro" id="IPR019734">
    <property type="entry name" value="TPR_rpt"/>
</dbReference>
<dbReference type="PANTHER" id="PTHR35205:SF1">
    <property type="entry name" value="ZU5 DOMAIN-CONTAINING PROTEIN"/>
    <property type="match status" value="1"/>
</dbReference>
<evidence type="ECO:0000259" key="2">
    <source>
        <dbReference type="Pfam" id="PF00931"/>
    </source>
</evidence>
<name>A0A8E2JK86_9PEZI</name>
<reference evidence="4 5" key="1">
    <citation type="journal article" date="2016" name="Nat. Commun.">
        <title>Ectomycorrhizal ecology is imprinted in the genome of the dominant symbiotic fungus Cenococcum geophilum.</title>
        <authorList>
            <consortium name="DOE Joint Genome Institute"/>
            <person name="Peter M."/>
            <person name="Kohler A."/>
            <person name="Ohm R.A."/>
            <person name="Kuo A."/>
            <person name="Krutzmann J."/>
            <person name="Morin E."/>
            <person name="Arend M."/>
            <person name="Barry K.W."/>
            <person name="Binder M."/>
            <person name="Choi C."/>
            <person name="Clum A."/>
            <person name="Copeland A."/>
            <person name="Grisel N."/>
            <person name="Haridas S."/>
            <person name="Kipfer T."/>
            <person name="LaButti K."/>
            <person name="Lindquist E."/>
            <person name="Lipzen A."/>
            <person name="Maire R."/>
            <person name="Meier B."/>
            <person name="Mihaltcheva S."/>
            <person name="Molinier V."/>
            <person name="Murat C."/>
            <person name="Poggeler S."/>
            <person name="Quandt C.A."/>
            <person name="Sperisen C."/>
            <person name="Tritt A."/>
            <person name="Tisserant E."/>
            <person name="Crous P.W."/>
            <person name="Henrissat B."/>
            <person name="Nehls U."/>
            <person name="Egli S."/>
            <person name="Spatafora J.W."/>
            <person name="Grigoriev I.V."/>
            <person name="Martin F.M."/>
        </authorList>
    </citation>
    <scope>NUCLEOTIDE SEQUENCE [LARGE SCALE GENOMIC DNA]</scope>
    <source>
        <strain evidence="4 5">CBS 459.81</strain>
    </source>
</reference>
<evidence type="ECO:0000259" key="3">
    <source>
        <dbReference type="Pfam" id="PF25000"/>
    </source>
</evidence>
<evidence type="ECO:0000313" key="5">
    <source>
        <dbReference type="Proteomes" id="UP000250266"/>
    </source>
</evidence>
<dbReference type="InterPro" id="IPR011990">
    <property type="entry name" value="TPR-like_helical_dom_sf"/>
</dbReference>
<evidence type="ECO:0008006" key="6">
    <source>
        <dbReference type="Google" id="ProtNLM"/>
    </source>
</evidence>
<dbReference type="PROSITE" id="PS50005">
    <property type="entry name" value="TPR"/>
    <property type="match status" value="1"/>
</dbReference>
<gene>
    <name evidence="4" type="ORF">K432DRAFT_439187</name>
</gene>
<dbReference type="OrthoDB" id="6161812at2759"/>
<dbReference type="Proteomes" id="UP000250266">
    <property type="component" value="Unassembled WGS sequence"/>
</dbReference>
<dbReference type="PANTHER" id="PTHR35205">
    <property type="entry name" value="NB-ARC AND TPR DOMAIN PROTEIN"/>
    <property type="match status" value="1"/>
</dbReference>